<sequence length="339" mass="38759">MASSSSTSTTKLGRKHHVFLSFRGEDTRVGFTSHLNAALERKNILTFIDDDLKRGDEISDSLVKAIEGSKLSVIIFSQLYASSKWCLDELVKILESRKLRGQIVIPIFYQVDPSDVRKQSGSFEEAFAELVQSKALGMEEERCYRAALKEAANISGHDSRKFGSESKFVEKIVKEIFNKLCKMFPIHTMNLVGTDKRIREIESLLKMGLEMHDLLQAMACSIVSKESENPRKRSRLVDPEDIYRVLKKRKGTKAVKGICLDMPESMDMQLKSDAFAGMRCLEFLIIKGNRSKVQLPRRGLDYISKQLIYFRWDGYPSRSLPQKFCAENLVEFDFSWQQA</sequence>
<reference evidence="3 4" key="1">
    <citation type="submission" date="2024-01" db="EMBL/GenBank/DDBJ databases">
        <authorList>
            <person name="Waweru B."/>
        </authorList>
    </citation>
    <scope>NUCLEOTIDE SEQUENCE [LARGE SCALE GENOMIC DNA]</scope>
</reference>
<accession>A0AAV1QS12</accession>
<dbReference type="FunFam" id="3.40.50.10140:FF:000007">
    <property type="entry name" value="Disease resistance protein (TIR-NBS-LRR class)"/>
    <property type="match status" value="1"/>
</dbReference>
<dbReference type="Proteomes" id="UP001314170">
    <property type="component" value="Unassembled WGS sequence"/>
</dbReference>
<evidence type="ECO:0000256" key="1">
    <source>
        <dbReference type="ARBA" id="ARBA00023027"/>
    </source>
</evidence>
<evidence type="ECO:0000313" key="4">
    <source>
        <dbReference type="Proteomes" id="UP001314170"/>
    </source>
</evidence>
<dbReference type="InterPro" id="IPR000157">
    <property type="entry name" value="TIR_dom"/>
</dbReference>
<dbReference type="GO" id="GO:0007165">
    <property type="term" value="P:signal transduction"/>
    <property type="evidence" value="ECO:0007669"/>
    <property type="project" value="InterPro"/>
</dbReference>
<keyword evidence="1" id="KW-0520">NAD</keyword>
<comment type="caution">
    <text evidence="3">The sequence shown here is derived from an EMBL/GenBank/DDBJ whole genome shotgun (WGS) entry which is preliminary data.</text>
</comment>
<dbReference type="GO" id="GO:0006952">
    <property type="term" value="P:defense response"/>
    <property type="evidence" value="ECO:0007669"/>
    <property type="project" value="InterPro"/>
</dbReference>
<keyword evidence="4" id="KW-1185">Reference proteome</keyword>
<dbReference type="SMART" id="SM00255">
    <property type="entry name" value="TIR"/>
    <property type="match status" value="1"/>
</dbReference>
<dbReference type="Pfam" id="PF01582">
    <property type="entry name" value="TIR"/>
    <property type="match status" value="1"/>
</dbReference>
<dbReference type="InterPro" id="IPR035897">
    <property type="entry name" value="Toll_tir_struct_dom_sf"/>
</dbReference>
<name>A0AAV1QS12_9ROSI</name>
<evidence type="ECO:0000259" key="2">
    <source>
        <dbReference type="PROSITE" id="PS50104"/>
    </source>
</evidence>
<feature type="domain" description="TIR" evidence="2">
    <location>
        <begin position="14"/>
        <end position="180"/>
    </location>
</feature>
<dbReference type="SUPFAM" id="SSF52200">
    <property type="entry name" value="Toll/Interleukin receptor TIR domain"/>
    <property type="match status" value="1"/>
</dbReference>
<dbReference type="AlphaFoldDB" id="A0AAV1QS12"/>
<dbReference type="EMBL" id="CAWUPB010000027">
    <property type="protein sequence ID" value="CAK7322776.1"/>
    <property type="molecule type" value="Genomic_DNA"/>
</dbReference>
<dbReference type="PROSITE" id="PS50104">
    <property type="entry name" value="TIR"/>
    <property type="match status" value="1"/>
</dbReference>
<dbReference type="InterPro" id="IPR044974">
    <property type="entry name" value="Disease_R_plants"/>
</dbReference>
<organism evidence="3 4">
    <name type="scientific">Dovyalis caffra</name>
    <dbReference type="NCBI Taxonomy" id="77055"/>
    <lineage>
        <taxon>Eukaryota</taxon>
        <taxon>Viridiplantae</taxon>
        <taxon>Streptophyta</taxon>
        <taxon>Embryophyta</taxon>
        <taxon>Tracheophyta</taxon>
        <taxon>Spermatophyta</taxon>
        <taxon>Magnoliopsida</taxon>
        <taxon>eudicotyledons</taxon>
        <taxon>Gunneridae</taxon>
        <taxon>Pentapetalae</taxon>
        <taxon>rosids</taxon>
        <taxon>fabids</taxon>
        <taxon>Malpighiales</taxon>
        <taxon>Salicaceae</taxon>
        <taxon>Flacourtieae</taxon>
        <taxon>Dovyalis</taxon>
    </lineage>
</organism>
<gene>
    <name evidence="3" type="ORF">DCAF_LOCUS387</name>
</gene>
<proteinExistence type="predicted"/>
<dbReference type="PANTHER" id="PTHR11017">
    <property type="entry name" value="LEUCINE-RICH REPEAT-CONTAINING PROTEIN"/>
    <property type="match status" value="1"/>
</dbReference>
<protein>
    <recommendedName>
        <fullName evidence="2">TIR domain-containing protein</fullName>
    </recommendedName>
</protein>
<evidence type="ECO:0000313" key="3">
    <source>
        <dbReference type="EMBL" id="CAK7322776.1"/>
    </source>
</evidence>
<dbReference type="Gene3D" id="3.40.50.10140">
    <property type="entry name" value="Toll/interleukin-1 receptor homology (TIR) domain"/>
    <property type="match status" value="1"/>
</dbReference>
<dbReference type="PANTHER" id="PTHR11017:SF479">
    <property type="entry name" value="DISEASE RESISTANCE PROTEIN (TIR-NBS-LRR CLASS) FAMILY"/>
    <property type="match status" value="1"/>
</dbReference>